<dbReference type="InterPro" id="IPR016192">
    <property type="entry name" value="APOBEC/CMP_deaminase_Zn-bd"/>
</dbReference>
<evidence type="ECO:0000313" key="6">
    <source>
        <dbReference type="EMBL" id="SIT76308.1"/>
    </source>
</evidence>
<feature type="domain" description="CMP/dCMP-type deaminase" evidence="5">
    <location>
        <begin position="11"/>
        <end position="142"/>
    </location>
</feature>
<dbReference type="SUPFAM" id="SSF53927">
    <property type="entry name" value="Cytidine deaminase-like"/>
    <property type="match status" value="1"/>
</dbReference>
<dbReference type="InterPro" id="IPR002125">
    <property type="entry name" value="CMP_dCMP_dom"/>
</dbReference>
<dbReference type="Pfam" id="PF00383">
    <property type="entry name" value="dCMP_cyt_deam_1"/>
    <property type="match status" value="1"/>
</dbReference>
<evidence type="ECO:0000256" key="2">
    <source>
        <dbReference type="ARBA" id="ARBA00022723"/>
    </source>
</evidence>
<dbReference type="PROSITE" id="PS51747">
    <property type="entry name" value="CYT_DCMP_DEAMINASES_2"/>
    <property type="match status" value="1"/>
</dbReference>
<dbReference type="Proteomes" id="UP000187181">
    <property type="component" value="Unassembled WGS sequence"/>
</dbReference>
<evidence type="ECO:0000256" key="3">
    <source>
        <dbReference type="ARBA" id="ARBA00022801"/>
    </source>
</evidence>
<evidence type="ECO:0000259" key="5">
    <source>
        <dbReference type="PROSITE" id="PS51747"/>
    </source>
</evidence>
<keyword evidence="4" id="KW-0862">Zinc</keyword>
<keyword evidence="7" id="KW-1185">Reference proteome</keyword>
<dbReference type="FunFam" id="3.40.140.10:FF:000011">
    <property type="entry name" value="tRNA-specific adenosine deaminase"/>
    <property type="match status" value="1"/>
</dbReference>
<dbReference type="GO" id="GO:0008270">
    <property type="term" value="F:zinc ion binding"/>
    <property type="evidence" value="ECO:0007669"/>
    <property type="project" value="InterPro"/>
</dbReference>
<keyword evidence="2" id="KW-0479">Metal-binding</keyword>
<keyword evidence="3" id="KW-0378">Hydrolase</keyword>
<evidence type="ECO:0000256" key="4">
    <source>
        <dbReference type="ARBA" id="ARBA00022833"/>
    </source>
</evidence>
<name>A0A1R3WEG6_9BACT</name>
<evidence type="ECO:0000313" key="7">
    <source>
        <dbReference type="Proteomes" id="UP000187181"/>
    </source>
</evidence>
<dbReference type="STRING" id="1317125.SAMN05444128_0319"/>
<protein>
    <submittedName>
        <fullName evidence="6">tRNA(Arg) A34 adenosine deaminase TadA</fullName>
    </submittedName>
</protein>
<dbReference type="PANTHER" id="PTHR11079:SF161">
    <property type="entry name" value="CMP_DCMP-TYPE DEAMINASE DOMAIN-CONTAINING PROTEIN"/>
    <property type="match status" value="1"/>
</dbReference>
<dbReference type="Gene3D" id="3.40.140.10">
    <property type="entry name" value="Cytidine Deaminase, domain 2"/>
    <property type="match status" value="1"/>
</dbReference>
<reference evidence="7" key="1">
    <citation type="submission" date="2017-01" db="EMBL/GenBank/DDBJ databases">
        <authorList>
            <person name="Varghese N."/>
            <person name="Submissions S."/>
        </authorList>
    </citation>
    <scope>NUCLEOTIDE SEQUENCE [LARGE SCALE GENOMIC DNA]</scope>
    <source>
        <strain evidence="7">LP100</strain>
    </source>
</reference>
<dbReference type="CDD" id="cd01285">
    <property type="entry name" value="nucleoside_deaminase"/>
    <property type="match status" value="1"/>
</dbReference>
<dbReference type="GO" id="GO:0006152">
    <property type="term" value="P:purine nucleoside catabolic process"/>
    <property type="evidence" value="ECO:0007669"/>
    <property type="project" value="TreeGrafter"/>
</dbReference>
<dbReference type="OrthoDB" id="9802676at2"/>
<dbReference type="PROSITE" id="PS00903">
    <property type="entry name" value="CYT_DCMP_DEAMINASES_1"/>
    <property type="match status" value="1"/>
</dbReference>
<accession>A0A1R3WEG6</accession>
<dbReference type="PANTHER" id="PTHR11079">
    <property type="entry name" value="CYTOSINE DEAMINASE FAMILY MEMBER"/>
    <property type="match status" value="1"/>
</dbReference>
<dbReference type="InterPro" id="IPR016193">
    <property type="entry name" value="Cytidine_deaminase-like"/>
</dbReference>
<sequence>MLQRKAYPMTEEQKNFMREAIRLSVEKMEAGFGGPFGAVVVRDGEIIARGYNNVLATNDPTAHAEVDAIRKACQALGTFQLTDCELYTSCEPCPMCLGAIYWARPRKVYYANSKTDAADAGFDDQFIYDEIDKDAPERSIPMVQMLREEAQEAFEKWAKKEDKQVY</sequence>
<gene>
    <name evidence="6" type="ORF">SAMN05444128_0319</name>
</gene>
<dbReference type="GO" id="GO:0047974">
    <property type="term" value="F:guanosine deaminase activity"/>
    <property type="evidence" value="ECO:0007669"/>
    <property type="project" value="TreeGrafter"/>
</dbReference>
<proteinExistence type="inferred from homology"/>
<dbReference type="AlphaFoldDB" id="A0A1R3WEG6"/>
<organism evidence="6 7">
    <name type="scientific">Pontibacter indicus</name>
    <dbReference type="NCBI Taxonomy" id="1317125"/>
    <lineage>
        <taxon>Bacteria</taxon>
        <taxon>Pseudomonadati</taxon>
        <taxon>Bacteroidota</taxon>
        <taxon>Cytophagia</taxon>
        <taxon>Cytophagales</taxon>
        <taxon>Hymenobacteraceae</taxon>
        <taxon>Pontibacter</taxon>
    </lineage>
</organism>
<dbReference type="EMBL" id="FTPP01000001">
    <property type="protein sequence ID" value="SIT76308.1"/>
    <property type="molecule type" value="Genomic_DNA"/>
</dbReference>
<evidence type="ECO:0000256" key="1">
    <source>
        <dbReference type="ARBA" id="ARBA00006576"/>
    </source>
</evidence>
<comment type="similarity">
    <text evidence="1">Belongs to the cytidine and deoxycytidylate deaminase family.</text>
</comment>